<dbReference type="Pfam" id="PF21841">
    <property type="entry name" value="DUF6900"/>
    <property type="match status" value="1"/>
</dbReference>
<dbReference type="EMBL" id="VKDI01000028">
    <property type="protein sequence ID" value="TRX47090.1"/>
    <property type="molecule type" value="Genomic_DNA"/>
</dbReference>
<accession>A0ABY3CRQ7</accession>
<dbReference type="InterPro" id="IPR054195">
    <property type="entry name" value="DUF6900"/>
</dbReference>
<protein>
    <recommendedName>
        <fullName evidence="1">DUF6900 domain-containing protein</fullName>
    </recommendedName>
</protein>
<proteinExistence type="predicted"/>
<evidence type="ECO:0000313" key="3">
    <source>
        <dbReference type="Proteomes" id="UP000316859"/>
    </source>
</evidence>
<comment type="caution">
    <text evidence="2">The sequence shown here is derived from an EMBL/GenBank/DDBJ whole genome shotgun (WGS) entry which is preliminary data.</text>
</comment>
<evidence type="ECO:0000259" key="1">
    <source>
        <dbReference type="Pfam" id="PF21841"/>
    </source>
</evidence>
<sequence length="66" mass="7437">MTTTISREALNQITTERFEHITTLEARRSDDLDFHEVSVWGLKEILTAAYEKGLSDGNNGIHTSTD</sequence>
<dbReference type="RefSeq" id="WP_144015019.1">
    <property type="nucleotide sequence ID" value="NZ_VKDI01000028.1"/>
</dbReference>
<organism evidence="2 3">
    <name type="scientific">Corynebacterium guaraldiae</name>
    <dbReference type="NCBI Taxonomy" id="3051103"/>
    <lineage>
        <taxon>Bacteria</taxon>
        <taxon>Bacillati</taxon>
        <taxon>Actinomycetota</taxon>
        <taxon>Actinomycetes</taxon>
        <taxon>Mycobacteriales</taxon>
        <taxon>Corynebacteriaceae</taxon>
        <taxon>Corynebacterium</taxon>
    </lineage>
</organism>
<reference evidence="2 3" key="1">
    <citation type="submission" date="2019-07" db="EMBL/GenBank/DDBJ databases">
        <title>Draft genome of C. aurimucosum strain 2299.</title>
        <authorList>
            <person name="Pacheco L.G.C."/>
            <person name="Aguiar E.R.G.R."/>
            <person name="Santos C.S."/>
            <person name="Rocha D.J.P.G."/>
            <person name="Sant'Anna L.O."/>
            <person name="Mattos-Guaraldi A.L."/>
            <person name="Santos L.S."/>
        </authorList>
    </citation>
    <scope>NUCLEOTIDE SEQUENCE [LARGE SCALE GENOMIC DNA]</scope>
    <source>
        <strain evidence="2 3">2299</strain>
    </source>
</reference>
<gene>
    <name evidence="2" type="ORF">FNY88_10940</name>
</gene>
<dbReference type="Proteomes" id="UP000316859">
    <property type="component" value="Unassembled WGS sequence"/>
</dbReference>
<keyword evidence="3" id="KW-1185">Reference proteome</keyword>
<feature type="domain" description="DUF6900" evidence="1">
    <location>
        <begin position="7"/>
        <end position="56"/>
    </location>
</feature>
<evidence type="ECO:0000313" key="2">
    <source>
        <dbReference type="EMBL" id="TRX47090.1"/>
    </source>
</evidence>
<name>A0ABY3CRQ7_9CORY</name>